<dbReference type="GO" id="GO:0034237">
    <property type="term" value="F:protein kinase A regulatory subunit binding"/>
    <property type="evidence" value="ECO:0007669"/>
    <property type="project" value="TreeGrafter"/>
</dbReference>
<feature type="compositionally biased region" description="Acidic residues" evidence="8">
    <location>
        <begin position="1487"/>
        <end position="1509"/>
    </location>
</feature>
<feature type="compositionally biased region" description="Pro residues" evidence="8">
    <location>
        <begin position="656"/>
        <end position="676"/>
    </location>
</feature>
<sequence>MSYTGGPGRVVWGRVREGRDRDVPEPRRARPCLPRGLDTALSAVTKWRRRPVASVSRPSRLGVLVLCVGNLGSRLPAARSLGFCRFVQGSETTLHSTYSDTTAQPTCDYGYENYGYGYGYGQDNTTNYGYGMATSNSWEMPSSDTNANPSAMGSASADSVLSRINQRLDMVPHLETDMIQGGVYGSGGERYDSYEACDSRAVLSERDLYRSGYDYGELDPEMEMAYEGQYDAYRDQFRMRGGDTFGPRAQGWARDSRSGRPMASGYGRVWEDPMGARGQCMPGASRLPSLFSQNIIPEYGMFQGMRGGGTFPGGSRFGFGFGNGMKQMRRTWKTWTTADFRTKKKKRKQCGSPDEPDSKATRTDCSDNSDSDNDEGTEGEAAEGTEGTEAVEKGFRADGEDEEGKEDGKEEGKEDAEKGALSTQDESGQTKRKLQAGKKNQDKQKKRQRDRMVERIQFVCSLCKYRTFYEDEMASHLDSKFHKEHFKYVGTKLPKQTADFLQDYVANKTKKTEELRKTVEDLDGLIQQIYRDQDLTQEIAMEHFVKKVEAAHCAACDLFIPMQFGIIQKHLKTMDHNRNRRLMMEQSKKSSLMVARSILNNKLISKKLERYLKGENPFTDSPEEEKEQEEAEGGALDEGALVEAAGVAEGAEGAPAQPPVPPEPAPGAASPPPPPPPEEDEEAAVPLLGGALERQIRGIPGLDPLGCVCLRVGPGKGGLRLRTGGEEKRYAKKELLAGRAEDMEQGYGGGARAAGPPPRRGLRAGDYTRARLPQSGPAARRQGRARAAYWISAPSLPGRCVRIGRQGLRKLADFGVPTLRRASGGASGGWGSFSSLTPAGLAGPCGSSPLAGLLSLLEDATKWRRRGAELWREFVGRGVFGRGPRWNRCLFSGRRACPGTCEAWLGPPRGTRDLGRRSRKPYGPRQARGAEQRGLLVQIGDDTFKGYGAWSAGPTNTQGAYGTGVASWQGYENYNYYGAQNTSVTTGATYSYGPASWEATKASDGLAPGGPAMHMASYGPEPCTDNSDSLIAKINQRLDMMSKEGGRGGSSGSGEGMQDRESSFRFQSFESYDSRPCLPEHNPYRPSYSYDYDFDLGPDRNGGFGGQYSDCRDPARERGSLDDFMRGRGQGRFQDRSNPGTFMRSDPFMPPAASSEPLSAPWTEMNYVGGRGLGGPSASRPPPSLFSQSMAPDFGVMGMQGAGGYDSSMPYGCGRSQTRMRDRPRRREFDRCGPDSLGRKRKQLQIYDEPDTKQARADSEGDFSENDDGAGDFRSGDEEFRGEDEFFESGRQRGEKDDEDDEVKKRREKQRRRDRMRDRAADRIQFACSVCKFRSFEDEEIQKHLQSKFHKETLRFISTKLPDKTVEFLQEYIVNRNKKIEKRRQELMEKETTKPKPDPFKGIGQEHFFKKIEAAHCLACDMLIPAQPQLLQRHLHSVDHNHNRRLAAEQFKKTSLHVAKSVLNNRHIVKMLEKYLKGEDPFTSEAVDPEIEGDDNLGGEDKEETPEEVAAEVLAEVITAAVRAVDGEGAPTPESSEMLVEGEGPTDTAETASDPHPGEQLEAEAPCGMAPEKGNAEAEAGGEAAEAGGEAAEAGGEVETLAAESEGTLTVTAPVQAAAGAGVGQTDAESKDAIPTE</sequence>
<keyword evidence="3" id="KW-0677">Repeat</keyword>
<feature type="compositionally biased region" description="Basic and acidic residues" evidence="8">
    <location>
        <begin position="406"/>
        <end position="418"/>
    </location>
</feature>
<keyword evidence="5" id="KW-0862">Zinc</keyword>
<feature type="compositionally biased region" description="Low complexity" evidence="8">
    <location>
        <begin position="1570"/>
        <end position="1614"/>
    </location>
</feature>
<dbReference type="Proteomes" id="UP000308365">
    <property type="component" value="Unassembled WGS sequence"/>
</dbReference>
<feature type="region of interest" description="Disordered" evidence="8">
    <location>
        <begin position="1481"/>
        <end position="1509"/>
    </location>
</feature>
<reference evidence="11" key="1">
    <citation type="journal article" date="2019" name="IScience">
        <title>Narwhal Genome Reveals Long-Term Low Genetic Diversity despite Current Large Abundance Size.</title>
        <authorList>
            <person name="Westbury M.V."/>
            <person name="Petersen B."/>
            <person name="Garde E."/>
            <person name="Heide-Jorgensen M.P."/>
            <person name="Lorenzen E.D."/>
        </authorList>
    </citation>
    <scope>NUCLEOTIDE SEQUENCE [LARGE SCALE GENOMIC DNA]</scope>
</reference>
<evidence type="ECO:0000313" key="11">
    <source>
        <dbReference type="Proteomes" id="UP000308365"/>
    </source>
</evidence>
<dbReference type="GO" id="GO:0016363">
    <property type="term" value="C:nuclear matrix"/>
    <property type="evidence" value="ECO:0007669"/>
    <property type="project" value="UniProtKB-SubCell"/>
</dbReference>
<feature type="region of interest" description="Disordered" evidence="8">
    <location>
        <begin position="614"/>
        <end position="635"/>
    </location>
</feature>
<keyword evidence="4 7" id="KW-0863">Zinc-finger</keyword>
<evidence type="ECO:0000256" key="6">
    <source>
        <dbReference type="ARBA" id="ARBA00023242"/>
    </source>
</evidence>
<evidence type="ECO:0000256" key="2">
    <source>
        <dbReference type="ARBA" id="ARBA00022723"/>
    </source>
</evidence>
<feature type="domain" description="C2H2 AKAP95-type" evidence="9">
    <location>
        <begin position="553"/>
        <end position="576"/>
    </location>
</feature>
<feature type="compositionally biased region" description="Acidic residues" evidence="8">
    <location>
        <begin position="367"/>
        <end position="383"/>
    </location>
</feature>
<comment type="subcellular location">
    <subcellularLocation>
        <location evidence="1">Nucleus matrix</location>
    </subcellularLocation>
</comment>
<dbReference type="PANTHER" id="PTHR12190:SF4">
    <property type="entry name" value="A-KINASE ANCHOR PROTEIN 8-LIKE"/>
    <property type="match status" value="1"/>
</dbReference>
<feature type="domain" description="C2H2 AKAP95-type" evidence="9">
    <location>
        <begin position="1328"/>
        <end position="1350"/>
    </location>
</feature>
<protein>
    <recommendedName>
        <fullName evidence="9">C2H2 AKAP95-type domain-containing protein</fullName>
    </recommendedName>
</protein>
<evidence type="ECO:0000256" key="3">
    <source>
        <dbReference type="ARBA" id="ARBA00022737"/>
    </source>
</evidence>
<feature type="region of interest" description="Disordered" evidence="8">
    <location>
        <begin position="1120"/>
        <end position="1141"/>
    </location>
</feature>
<evidence type="ECO:0000256" key="4">
    <source>
        <dbReference type="ARBA" id="ARBA00022771"/>
    </source>
</evidence>
<evidence type="ECO:0000256" key="1">
    <source>
        <dbReference type="ARBA" id="ARBA00004109"/>
    </source>
</evidence>
<dbReference type="Pfam" id="PF04988">
    <property type="entry name" value="AKAP95"/>
    <property type="match status" value="2"/>
</dbReference>
<accession>A0A4V5P6C8</accession>
<feature type="region of interest" description="Disordered" evidence="8">
    <location>
        <begin position="1041"/>
        <end position="1063"/>
    </location>
</feature>
<organism evidence="10 11">
    <name type="scientific">Monodon monoceros</name>
    <name type="common">Narwhal</name>
    <name type="synonym">Ceratodon monodon</name>
    <dbReference type="NCBI Taxonomy" id="40151"/>
    <lineage>
        <taxon>Eukaryota</taxon>
        <taxon>Metazoa</taxon>
        <taxon>Chordata</taxon>
        <taxon>Craniata</taxon>
        <taxon>Vertebrata</taxon>
        <taxon>Euteleostomi</taxon>
        <taxon>Mammalia</taxon>
        <taxon>Eutheria</taxon>
        <taxon>Laurasiatheria</taxon>
        <taxon>Artiodactyla</taxon>
        <taxon>Whippomorpha</taxon>
        <taxon>Cetacea</taxon>
        <taxon>Odontoceti</taxon>
        <taxon>Monodontidae</taxon>
        <taxon>Monodon</taxon>
    </lineage>
</organism>
<feature type="region of interest" description="Disordered" evidence="8">
    <location>
        <begin position="910"/>
        <end position="930"/>
    </location>
</feature>
<feature type="compositionally biased region" description="Acidic residues" evidence="8">
    <location>
        <begin position="621"/>
        <end position="632"/>
    </location>
</feature>
<dbReference type="SUPFAM" id="SSF56935">
    <property type="entry name" value="Porins"/>
    <property type="match status" value="1"/>
</dbReference>
<evidence type="ECO:0000256" key="8">
    <source>
        <dbReference type="SAM" id="MobiDB-lite"/>
    </source>
</evidence>
<evidence type="ECO:0000259" key="9">
    <source>
        <dbReference type="PROSITE" id="PS51799"/>
    </source>
</evidence>
<evidence type="ECO:0000256" key="7">
    <source>
        <dbReference type="PROSITE-ProRule" id="PRU01140"/>
    </source>
</evidence>
<feature type="region of interest" description="Disordered" evidence="8">
    <location>
        <begin position="1527"/>
        <end position="1614"/>
    </location>
</feature>
<keyword evidence="2" id="KW-0479">Metal-binding</keyword>
<feature type="compositionally biased region" description="Basic and acidic residues" evidence="8">
    <location>
        <begin position="1250"/>
        <end position="1259"/>
    </location>
</feature>
<feature type="domain" description="C2H2 AKAP95-type" evidence="9">
    <location>
        <begin position="460"/>
        <end position="482"/>
    </location>
</feature>
<feature type="compositionally biased region" description="Acidic residues" evidence="8">
    <location>
        <begin position="1260"/>
        <end position="1270"/>
    </location>
</feature>
<dbReference type="PANTHER" id="PTHR12190">
    <property type="entry name" value="A-KINASE ANCHOR PROTEIN AKAP 8"/>
    <property type="match status" value="1"/>
</dbReference>
<keyword evidence="6" id="KW-0539">Nucleus</keyword>
<dbReference type="PROSITE" id="PS51799">
    <property type="entry name" value="ZF_C2H2_AKAP95"/>
    <property type="match status" value="4"/>
</dbReference>
<comment type="similarity">
    <text evidence="7">Belongs to the AKAP95 family.</text>
</comment>
<feature type="region of interest" description="Disordered" evidence="8">
    <location>
        <begin position="334"/>
        <end position="450"/>
    </location>
</feature>
<feature type="region of interest" description="Disordered" evidence="8">
    <location>
        <begin position="1205"/>
        <end position="1318"/>
    </location>
</feature>
<feature type="compositionally biased region" description="Basic and acidic residues" evidence="8">
    <location>
        <begin position="356"/>
        <end position="365"/>
    </location>
</feature>
<dbReference type="InterPro" id="IPR007071">
    <property type="entry name" value="AKAP95"/>
</dbReference>
<dbReference type="InterPro" id="IPR034736">
    <property type="entry name" value="ZF_C2H2_AKAP95"/>
</dbReference>
<comment type="caution">
    <text evidence="10">The sequence shown here is derived from an EMBL/GenBank/DDBJ whole genome shotgun (WGS) entry which is preliminary data.</text>
</comment>
<dbReference type="GO" id="GO:0003677">
    <property type="term" value="F:DNA binding"/>
    <property type="evidence" value="ECO:0007669"/>
    <property type="project" value="InterPro"/>
</dbReference>
<gene>
    <name evidence="10" type="ORF">EI555_009052</name>
</gene>
<dbReference type="SMART" id="SM00355">
    <property type="entry name" value="ZnF_C2H2"/>
    <property type="match status" value="2"/>
</dbReference>
<feature type="compositionally biased region" description="Basic and acidic residues" evidence="8">
    <location>
        <begin position="1219"/>
        <end position="1233"/>
    </location>
</feature>
<evidence type="ECO:0000313" key="10">
    <source>
        <dbReference type="EMBL" id="TKC36370.1"/>
    </source>
</evidence>
<name>A0A4V5P6C8_MONMO</name>
<dbReference type="EMBL" id="RWIC01001313">
    <property type="protein sequence ID" value="TKC36370.1"/>
    <property type="molecule type" value="Genomic_DNA"/>
</dbReference>
<feature type="region of interest" description="Disordered" evidence="8">
    <location>
        <begin position="649"/>
        <end position="682"/>
    </location>
</feature>
<dbReference type="GO" id="GO:0008270">
    <property type="term" value="F:zinc ion binding"/>
    <property type="evidence" value="ECO:0007669"/>
    <property type="project" value="UniProtKB-KW"/>
</dbReference>
<dbReference type="InterPro" id="IPR013087">
    <property type="entry name" value="Znf_C2H2_type"/>
</dbReference>
<proteinExistence type="inferred from homology"/>
<feature type="region of interest" description="Disordered" evidence="8">
    <location>
        <begin position="746"/>
        <end position="781"/>
    </location>
</feature>
<evidence type="ECO:0000256" key="5">
    <source>
        <dbReference type="ARBA" id="ARBA00022833"/>
    </source>
</evidence>
<feature type="domain" description="C2H2 AKAP95-type" evidence="9">
    <location>
        <begin position="1417"/>
        <end position="1440"/>
    </location>
</feature>